<dbReference type="Gene3D" id="1.10.533.10">
    <property type="entry name" value="Death Domain, Fas"/>
    <property type="match status" value="2"/>
</dbReference>
<protein>
    <submittedName>
        <fullName evidence="6">Uncharacterized protein LOC116298542 isoform X1</fullName>
    </submittedName>
</protein>
<dbReference type="GO" id="GO:0007165">
    <property type="term" value="P:signal transduction"/>
    <property type="evidence" value="ECO:0007669"/>
    <property type="project" value="InterPro"/>
</dbReference>
<reference evidence="6" key="1">
    <citation type="submission" date="2025-08" db="UniProtKB">
        <authorList>
            <consortium name="RefSeq"/>
        </authorList>
    </citation>
    <scope>IDENTIFICATION</scope>
    <source>
        <tissue evidence="6">Tentacle</tissue>
    </source>
</reference>
<evidence type="ECO:0000313" key="5">
    <source>
        <dbReference type="Proteomes" id="UP000515163"/>
    </source>
</evidence>
<accession>A0A6P8I4T4</accession>
<dbReference type="RefSeq" id="XP_031562898.1">
    <property type="nucleotide sequence ID" value="XM_031707038.1"/>
</dbReference>
<dbReference type="Proteomes" id="UP000515163">
    <property type="component" value="Unplaced"/>
</dbReference>
<dbReference type="PANTHER" id="PTHR48169:SF7">
    <property type="entry name" value="CASPASE 10"/>
    <property type="match status" value="1"/>
</dbReference>
<dbReference type="GO" id="GO:0006915">
    <property type="term" value="P:apoptotic process"/>
    <property type="evidence" value="ECO:0007669"/>
    <property type="project" value="UniProtKB-KW"/>
</dbReference>
<evidence type="ECO:0000256" key="1">
    <source>
        <dbReference type="ARBA" id="ARBA00022703"/>
    </source>
</evidence>
<evidence type="ECO:0000259" key="4">
    <source>
        <dbReference type="PROSITE" id="PS50168"/>
    </source>
</evidence>
<organism evidence="5 6">
    <name type="scientific">Actinia tenebrosa</name>
    <name type="common">Australian red waratah sea anemone</name>
    <dbReference type="NCBI Taxonomy" id="6105"/>
    <lineage>
        <taxon>Eukaryota</taxon>
        <taxon>Metazoa</taxon>
        <taxon>Cnidaria</taxon>
        <taxon>Anthozoa</taxon>
        <taxon>Hexacorallia</taxon>
        <taxon>Actiniaria</taxon>
        <taxon>Actiniidae</taxon>
        <taxon>Actinia</taxon>
    </lineage>
</organism>
<dbReference type="GeneID" id="116298542"/>
<dbReference type="SMART" id="SM00005">
    <property type="entry name" value="DEATH"/>
    <property type="match status" value="1"/>
</dbReference>
<keyword evidence="1" id="KW-0053">Apoptosis</keyword>
<dbReference type="PROSITE" id="PS50168">
    <property type="entry name" value="DED"/>
    <property type="match status" value="1"/>
</dbReference>
<dbReference type="GO" id="GO:0042981">
    <property type="term" value="P:regulation of apoptotic process"/>
    <property type="evidence" value="ECO:0007669"/>
    <property type="project" value="InterPro"/>
</dbReference>
<dbReference type="SMART" id="SM00031">
    <property type="entry name" value="DED"/>
    <property type="match status" value="1"/>
</dbReference>
<dbReference type="OrthoDB" id="5984230at2759"/>
<feature type="domain" description="Death" evidence="3">
    <location>
        <begin position="391"/>
        <end position="455"/>
    </location>
</feature>
<sequence length="597" mass="68929">MSSIEDYRFMLLEISHQVRLDELEGMRFLCVDFIPDCRREDTKGTLHFFRELEMQNKLGIDNLDWLISMLKHLKREDLVLKLTGFQVQRNFYLRRLCSHQRASLTPTQETINSREVFGTTIVHSEDTHNTDYNFNESYSASHYHSVNQPSAYSGSDRQPGEFALRCILRLATTGAWLGGSAYLLNRYKDDPEALVTMVTGVVLPTGVMVRYVTSGSIKMMLWATDLYALNDLWKRYKTGQLREDLEKVLVTEELKEQAEGEQIEFSVEIDEQEYRYACMDLVIAQKQAEQSYHNSLLSSRRRSRSVDSLTSLRLQEMSRDLNCPAHPETNQKRVSILNTKSVAICSRQSSFGSETSDDEGSFQLLRDFLEISGKARDVCSLLDRPMVICNDWRNLASEFSYKMIHIRLWERNHSPCMTLLENITLRDPDTRVSKLIDKLSAIDRHDVIRLIQGREPKSDPRTVWHFPFSTRKQLSFELDNATKEQFHFVVSDIFKNLEASKIESLSKRPSPTMALLEELETMCPCLPMFHVRDACYRAKVYGAVKIMDSHIRKKSFQGKISSHRNLFEHVGSDESKSVGSLSRDSAIEQDLMEQEGS</sequence>
<dbReference type="PANTHER" id="PTHR48169">
    <property type="entry name" value="DED DOMAIN-CONTAINING PROTEIN"/>
    <property type="match status" value="1"/>
</dbReference>
<dbReference type="PROSITE" id="PS50017">
    <property type="entry name" value="DEATH_DOMAIN"/>
    <property type="match status" value="1"/>
</dbReference>
<dbReference type="KEGG" id="aten:116298542"/>
<evidence type="ECO:0000313" key="6">
    <source>
        <dbReference type="RefSeq" id="XP_031562898.1"/>
    </source>
</evidence>
<keyword evidence="5" id="KW-1185">Reference proteome</keyword>
<dbReference type="Pfam" id="PF00531">
    <property type="entry name" value="Death"/>
    <property type="match status" value="1"/>
</dbReference>
<feature type="region of interest" description="Disordered" evidence="2">
    <location>
        <begin position="573"/>
        <end position="597"/>
    </location>
</feature>
<gene>
    <name evidence="6" type="primary">LOC116298542</name>
</gene>
<dbReference type="Pfam" id="PF01335">
    <property type="entry name" value="DED"/>
    <property type="match status" value="1"/>
</dbReference>
<proteinExistence type="predicted"/>
<dbReference type="AlphaFoldDB" id="A0A6P8I4T4"/>
<name>A0A6P8I4T4_ACTTE</name>
<dbReference type="CDD" id="cd08336">
    <property type="entry name" value="DED_FADD"/>
    <property type="match status" value="1"/>
</dbReference>
<feature type="domain" description="DED" evidence="4">
    <location>
        <begin position="6"/>
        <end position="84"/>
    </location>
</feature>
<evidence type="ECO:0000256" key="2">
    <source>
        <dbReference type="SAM" id="MobiDB-lite"/>
    </source>
</evidence>
<dbReference type="InParanoid" id="A0A6P8I4T4"/>
<evidence type="ECO:0000259" key="3">
    <source>
        <dbReference type="PROSITE" id="PS50017"/>
    </source>
</evidence>
<dbReference type="SUPFAM" id="SSF47986">
    <property type="entry name" value="DEATH domain"/>
    <property type="match status" value="2"/>
</dbReference>
<dbReference type="InterPro" id="IPR000488">
    <property type="entry name" value="Death_dom"/>
</dbReference>
<dbReference type="InterPro" id="IPR011029">
    <property type="entry name" value="DEATH-like_dom_sf"/>
</dbReference>
<dbReference type="InterPro" id="IPR001875">
    <property type="entry name" value="DED_dom"/>
</dbReference>